<reference evidence="2" key="1">
    <citation type="journal article" date="2020" name="Fungal Divers.">
        <title>Resolving the Mortierellaceae phylogeny through synthesis of multi-gene phylogenetics and phylogenomics.</title>
        <authorList>
            <person name="Vandepol N."/>
            <person name="Liber J."/>
            <person name="Desiro A."/>
            <person name="Na H."/>
            <person name="Kennedy M."/>
            <person name="Barry K."/>
            <person name="Grigoriev I.V."/>
            <person name="Miller A.N."/>
            <person name="O'Donnell K."/>
            <person name="Stajich J.E."/>
            <person name="Bonito G."/>
        </authorList>
    </citation>
    <scope>NUCLEOTIDE SEQUENCE</scope>
    <source>
        <strain evidence="2">NRRL 28262</strain>
    </source>
</reference>
<feature type="chain" id="PRO_5041960352" evidence="1">
    <location>
        <begin position="19"/>
        <end position="118"/>
    </location>
</feature>
<protein>
    <submittedName>
        <fullName evidence="2">Uncharacterized protein</fullName>
    </submittedName>
</protein>
<name>A0AAD4DB68_9FUNG</name>
<comment type="caution">
    <text evidence="2">The sequence shown here is derived from an EMBL/GenBank/DDBJ whole genome shotgun (WGS) entry which is preliminary data.</text>
</comment>
<dbReference type="AlphaFoldDB" id="A0AAD4DB68"/>
<organism evidence="2 3">
    <name type="scientific">Linnemannia exigua</name>
    <dbReference type="NCBI Taxonomy" id="604196"/>
    <lineage>
        <taxon>Eukaryota</taxon>
        <taxon>Fungi</taxon>
        <taxon>Fungi incertae sedis</taxon>
        <taxon>Mucoromycota</taxon>
        <taxon>Mortierellomycotina</taxon>
        <taxon>Mortierellomycetes</taxon>
        <taxon>Mortierellales</taxon>
        <taxon>Mortierellaceae</taxon>
        <taxon>Linnemannia</taxon>
    </lineage>
</organism>
<evidence type="ECO:0000256" key="1">
    <source>
        <dbReference type="SAM" id="SignalP"/>
    </source>
</evidence>
<accession>A0AAD4DB68</accession>
<sequence>MKFTAIIAAVTVMAFASAAKPVTTTSDVVTVTLPSSSNTAAPTVSPTSGVGTATETATMTVTIATTITVGIPTVITTTAVGPSSTPTPTTRGNAGNAVQAPVKAMMALGGVAALAQFL</sequence>
<evidence type="ECO:0000313" key="3">
    <source>
        <dbReference type="Proteomes" id="UP001194580"/>
    </source>
</evidence>
<dbReference type="Proteomes" id="UP001194580">
    <property type="component" value="Unassembled WGS sequence"/>
</dbReference>
<evidence type="ECO:0000313" key="2">
    <source>
        <dbReference type="EMBL" id="KAG0273254.1"/>
    </source>
</evidence>
<gene>
    <name evidence="2" type="ORF">BGZ95_010931</name>
</gene>
<keyword evidence="3" id="KW-1185">Reference proteome</keyword>
<proteinExistence type="predicted"/>
<dbReference type="EMBL" id="JAAAIL010000776">
    <property type="protein sequence ID" value="KAG0273254.1"/>
    <property type="molecule type" value="Genomic_DNA"/>
</dbReference>
<feature type="signal peptide" evidence="1">
    <location>
        <begin position="1"/>
        <end position="18"/>
    </location>
</feature>
<keyword evidence="1" id="KW-0732">Signal</keyword>